<dbReference type="GO" id="GO:0005739">
    <property type="term" value="C:mitochondrion"/>
    <property type="evidence" value="ECO:0007669"/>
    <property type="project" value="UniProtKB-SubCell"/>
</dbReference>
<dbReference type="PANTHER" id="PTHR11496">
    <property type="entry name" value="ALCOHOL DEHYDROGENASE"/>
    <property type="match status" value="1"/>
</dbReference>
<feature type="domain" description="Fe-containing alcohol dehydrogenase-like C-terminal" evidence="11">
    <location>
        <begin position="237"/>
        <end position="455"/>
    </location>
</feature>
<dbReference type="STRING" id="2018661.A0A2A2JPY3"/>
<evidence type="ECO:0000256" key="6">
    <source>
        <dbReference type="ARBA" id="ARBA00023002"/>
    </source>
</evidence>
<dbReference type="EMBL" id="LIAE01010292">
    <property type="protein sequence ID" value="PAV63794.1"/>
    <property type="molecule type" value="Genomic_DNA"/>
</dbReference>
<evidence type="ECO:0000256" key="1">
    <source>
        <dbReference type="ARBA" id="ARBA00000813"/>
    </source>
</evidence>
<keyword evidence="5" id="KW-0809">Transit peptide</keyword>
<keyword evidence="13" id="KW-1185">Reference proteome</keyword>
<evidence type="ECO:0000256" key="9">
    <source>
        <dbReference type="ARBA" id="ARBA00049496"/>
    </source>
</evidence>
<dbReference type="OrthoDB" id="339764at2759"/>
<comment type="subcellular location">
    <subcellularLocation>
        <location evidence="2">Mitochondrion</location>
    </subcellularLocation>
</comment>
<dbReference type="Gene3D" id="1.20.1090.10">
    <property type="entry name" value="Dehydroquinate synthase-like - alpha domain"/>
    <property type="match status" value="1"/>
</dbReference>
<dbReference type="GO" id="GO:0047988">
    <property type="term" value="F:hydroxyacid-oxoacid transhydrogenase activity"/>
    <property type="evidence" value="ECO:0007669"/>
    <property type="project" value="UniProtKB-EC"/>
</dbReference>
<name>A0A2A2JPY3_9BILA</name>
<dbReference type="Gene3D" id="3.40.50.1970">
    <property type="match status" value="1"/>
</dbReference>
<protein>
    <recommendedName>
        <fullName evidence="4">hydroxyacid-oxoacid transhydrogenase</fullName>
        <ecNumber evidence="4">1.1.99.24</ecNumber>
    </recommendedName>
</protein>
<dbReference type="InterPro" id="IPR056798">
    <property type="entry name" value="ADH_Fe_C"/>
</dbReference>
<dbReference type="EC" id="1.1.99.24" evidence="4"/>
<comment type="catalytic activity">
    <reaction evidence="9">
        <text>4-hydroxybutanoate + 2-oxoglutarate = (R)-2-hydroxyglutarate + succinate semialdehyde</text>
        <dbReference type="Rhea" id="RHEA:24734"/>
        <dbReference type="ChEBI" id="CHEBI:15801"/>
        <dbReference type="ChEBI" id="CHEBI:16724"/>
        <dbReference type="ChEBI" id="CHEBI:16810"/>
        <dbReference type="ChEBI" id="CHEBI:57706"/>
        <dbReference type="EC" id="1.1.99.24"/>
    </reaction>
</comment>
<evidence type="ECO:0000256" key="4">
    <source>
        <dbReference type="ARBA" id="ARBA00013182"/>
    </source>
</evidence>
<dbReference type="CDD" id="cd08190">
    <property type="entry name" value="HOT"/>
    <property type="match status" value="1"/>
</dbReference>
<gene>
    <name evidence="12" type="ORF">WR25_26305</name>
</gene>
<sequence length="459" mass="50056">MSLRFFEKICHSSAISCPHHAAPNLPFKMAKLSSLSKEQPDYAFEMVCSTIRFGRGVTAEVGQDVKNLQSANTLLVTDKNVANTNAFKETTSSLKRYGVKFQVFDDVLIEPTDKSMLKAVEFAKNGRFDCFVAVGGGSVIDTTKTAALYASNPQADFLDFIGPPFGKSKTPENPMLPLIAVPTTAGTGSETTGAAILDLPQHKCKTGIRLRCIKPYLAIIDPLNVFRQANMPRNVAIYSGFDVLCHALESYTAISYNQSTSPYQPCRSTFVSGLKSDFRIMGLYFRRAVADTSDEEACTQMLMASSFAGMGFGNAGVHLCHGLSYPISSQVSSYYDPDYPRAKALIPHGLSVVTTAVADFELLAPICHQRMGEAAKLLGANVSERAKPADVGKYLCDEIRSFMRDFKVPNGLKEMGFKKGDIDSLTEAAMHSVPNIAISPTKVDKEIIQSIYEKSISVY</sequence>
<comment type="catalytic activity">
    <reaction evidence="1">
        <text>(S)-3-hydroxybutanoate + 2-oxoglutarate = (R)-2-hydroxyglutarate + acetoacetate</text>
        <dbReference type="Rhea" id="RHEA:23048"/>
        <dbReference type="ChEBI" id="CHEBI:11047"/>
        <dbReference type="ChEBI" id="CHEBI:13705"/>
        <dbReference type="ChEBI" id="CHEBI:15801"/>
        <dbReference type="ChEBI" id="CHEBI:16810"/>
        <dbReference type="EC" id="1.1.99.24"/>
    </reaction>
</comment>
<dbReference type="InterPro" id="IPR001670">
    <property type="entry name" value="ADH_Fe/GldA"/>
</dbReference>
<comment type="similarity">
    <text evidence="3">Belongs to the iron-containing alcohol dehydrogenase family. Hydroxyacid-oxoacid transhydrogenase subfamily.</text>
</comment>
<evidence type="ECO:0000313" key="12">
    <source>
        <dbReference type="EMBL" id="PAV63794.1"/>
    </source>
</evidence>
<evidence type="ECO:0000259" key="11">
    <source>
        <dbReference type="Pfam" id="PF25137"/>
    </source>
</evidence>
<accession>A0A2A2JPY3</accession>
<dbReference type="Pfam" id="PF00465">
    <property type="entry name" value="Fe-ADH"/>
    <property type="match status" value="1"/>
</dbReference>
<dbReference type="Proteomes" id="UP000218231">
    <property type="component" value="Unassembled WGS sequence"/>
</dbReference>
<dbReference type="PANTHER" id="PTHR11496:SF83">
    <property type="entry name" value="HYDROXYACID-OXOACID TRANSHYDROGENASE, MITOCHONDRIAL"/>
    <property type="match status" value="1"/>
</dbReference>
<evidence type="ECO:0000313" key="13">
    <source>
        <dbReference type="Proteomes" id="UP000218231"/>
    </source>
</evidence>
<proteinExistence type="inferred from homology"/>
<evidence type="ECO:0000259" key="10">
    <source>
        <dbReference type="Pfam" id="PF00465"/>
    </source>
</evidence>
<dbReference type="InterPro" id="IPR042157">
    <property type="entry name" value="HOT"/>
</dbReference>
<keyword evidence="6" id="KW-0560">Oxidoreductase</keyword>
<dbReference type="GO" id="GO:0004022">
    <property type="term" value="F:alcohol dehydrogenase (NAD+) activity"/>
    <property type="evidence" value="ECO:0007669"/>
    <property type="project" value="InterPro"/>
</dbReference>
<dbReference type="InterPro" id="IPR039697">
    <property type="entry name" value="Alcohol_dehydrogenase_Fe"/>
</dbReference>
<comment type="caution">
    <text evidence="12">The sequence shown here is derived from an EMBL/GenBank/DDBJ whole genome shotgun (WGS) entry which is preliminary data.</text>
</comment>
<evidence type="ECO:0000256" key="2">
    <source>
        <dbReference type="ARBA" id="ARBA00004173"/>
    </source>
</evidence>
<dbReference type="FunFam" id="3.40.50.1970:FF:000003">
    <property type="entry name" value="Alcohol dehydrogenase, iron-containing"/>
    <property type="match status" value="1"/>
</dbReference>
<organism evidence="12 13">
    <name type="scientific">Diploscapter pachys</name>
    <dbReference type="NCBI Taxonomy" id="2018661"/>
    <lineage>
        <taxon>Eukaryota</taxon>
        <taxon>Metazoa</taxon>
        <taxon>Ecdysozoa</taxon>
        <taxon>Nematoda</taxon>
        <taxon>Chromadorea</taxon>
        <taxon>Rhabditida</taxon>
        <taxon>Rhabditina</taxon>
        <taxon>Rhabditomorpha</taxon>
        <taxon>Rhabditoidea</taxon>
        <taxon>Rhabditidae</taxon>
        <taxon>Diploscapter</taxon>
    </lineage>
</organism>
<evidence type="ECO:0000256" key="5">
    <source>
        <dbReference type="ARBA" id="ARBA00022946"/>
    </source>
</evidence>
<reference evidence="12 13" key="1">
    <citation type="journal article" date="2017" name="Curr. Biol.">
        <title>Genome architecture and evolution of a unichromosomal asexual nematode.</title>
        <authorList>
            <person name="Fradin H."/>
            <person name="Zegar C."/>
            <person name="Gutwein M."/>
            <person name="Lucas J."/>
            <person name="Kovtun M."/>
            <person name="Corcoran D."/>
            <person name="Baugh L.R."/>
            <person name="Kiontke K."/>
            <person name="Gunsalus K."/>
            <person name="Fitch D.H."/>
            <person name="Piano F."/>
        </authorList>
    </citation>
    <scope>NUCLEOTIDE SEQUENCE [LARGE SCALE GENOMIC DNA]</scope>
    <source>
        <strain evidence="12">PF1309</strain>
    </source>
</reference>
<dbReference type="GO" id="GO:0046872">
    <property type="term" value="F:metal ion binding"/>
    <property type="evidence" value="ECO:0007669"/>
    <property type="project" value="InterPro"/>
</dbReference>
<dbReference type="AlphaFoldDB" id="A0A2A2JPY3"/>
<comment type="function">
    <text evidence="8">Catalyzes the cofactor-independent reversible oxidation of gamma-hydroxybutyrate (GHB) to succinic semialdehyde (SSA) coupled to reduction of 2-ketoglutarate (2-KG) to D-2-hydroxyglutarate (D-2-HG). L-3-hydroxybutyrate (L-3-OHB) is also a substrate for HOT when using 2-KG as hydrogen acceptor, resulting in the formation of D-2-HG.</text>
</comment>
<evidence type="ECO:0000256" key="7">
    <source>
        <dbReference type="ARBA" id="ARBA00023128"/>
    </source>
</evidence>
<dbReference type="SUPFAM" id="SSF56796">
    <property type="entry name" value="Dehydroquinate synthase-like"/>
    <property type="match status" value="1"/>
</dbReference>
<feature type="domain" description="Alcohol dehydrogenase iron-type/glycerol dehydrogenase GldA" evidence="10">
    <location>
        <begin position="50"/>
        <end position="222"/>
    </location>
</feature>
<dbReference type="Pfam" id="PF25137">
    <property type="entry name" value="ADH_Fe_C"/>
    <property type="match status" value="1"/>
</dbReference>
<keyword evidence="7" id="KW-0496">Mitochondrion</keyword>
<evidence type="ECO:0000256" key="8">
    <source>
        <dbReference type="ARBA" id="ARBA00024921"/>
    </source>
</evidence>
<evidence type="ECO:0000256" key="3">
    <source>
        <dbReference type="ARBA" id="ARBA00010005"/>
    </source>
</evidence>